<gene>
    <name evidence="5" type="ORF">ATY89_05220</name>
    <name evidence="6" type="ORF">ATZ20_08240</name>
</gene>
<proteinExistence type="predicted"/>
<evidence type="ECO:0000313" key="6">
    <source>
        <dbReference type="EMBL" id="ALU32132.1"/>
    </source>
</evidence>
<dbReference type="STRING" id="1435377.SUSAZ_01075"/>
<dbReference type="EMBL" id="CP013694">
    <property type="protein sequence ID" value="ALU29404.1"/>
    <property type="molecule type" value="Genomic_DNA"/>
</dbReference>
<feature type="domain" description="Histone deacetylase" evidence="4">
    <location>
        <begin position="20"/>
        <end position="305"/>
    </location>
</feature>
<dbReference type="PANTHER" id="PTHR10625">
    <property type="entry name" value="HISTONE DEACETYLASE HDAC1-RELATED"/>
    <property type="match status" value="1"/>
</dbReference>
<dbReference type="EMBL" id="CP013695">
    <property type="protein sequence ID" value="ALU32132.1"/>
    <property type="molecule type" value="Genomic_DNA"/>
</dbReference>
<dbReference type="InterPro" id="IPR037138">
    <property type="entry name" value="His_deacetylse_dom_sf"/>
</dbReference>
<dbReference type="GO" id="GO:0004407">
    <property type="term" value="F:histone deacetylase activity"/>
    <property type="evidence" value="ECO:0007669"/>
    <property type="project" value="TreeGrafter"/>
</dbReference>
<dbReference type="Proteomes" id="UP000065473">
    <property type="component" value="Chromosome"/>
</dbReference>
<dbReference type="PANTHER" id="PTHR10625:SF10">
    <property type="entry name" value="HISTONE DEACETYLASE HDAC1"/>
    <property type="match status" value="1"/>
</dbReference>
<keyword evidence="3" id="KW-0006">Acetoin catabolism</keyword>
<dbReference type="CDD" id="cd09994">
    <property type="entry name" value="HDAC_AcuC_like"/>
    <property type="match status" value="1"/>
</dbReference>
<dbReference type="GeneID" id="14550741"/>
<dbReference type="OrthoDB" id="147549at2157"/>
<evidence type="ECO:0000313" key="7">
    <source>
        <dbReference type="Proteomes" id="UP000060043"/>
    </source>
</evidence>
<sequence>MNVAFLWDYDYLKYSFPGNHPFKALRETMAKKILEERGAFHYMDVIKPDLISEEDLLKVHSRDYIQLVKKKSEEGTGYLDDGDTPAFKGMYEGALSRTSGTVTTIKLLDKYDVVFNIGGGFHHAKYSSASGFCVFNDVALAIKIAQEKYNRIALIDIDGHHGDGTQYMLFDDPNSLKISLHMYHRGFFPGTGNYDEIGRGRGEGLVLNVPLPPGTGDKEYLKAFTETVIPKVESYKPDLIIILNGGDSHFTDPLVELKLTNKGYVDVISLLKDLAQRFKSKIVMTGGGGYSYEATAKIWVLSIATLAELGLSDYEDLEDPSYTVSSDFVVKKVNEVVEKIKGIHGL</sequence>
<evidence type="ECO:0000256" key="1">
    <source>
        <dbReference type="ARBA" id="ARBA00005101"/>
    </source>
</evidence>
<comment type="pathway">
    <text evidence="1">Ketone degradation; acetoin degradation.</text>
</comment>
<evidence type="ECO:0000256" key="2">
    <source>
        <dbReference type="ARBA" id="ARBA00020218"/>
    </source>
</evidence>
<dbReference type="SMR" id="A0A0U2W4Z9"/>
<dbReference type="InterPro" id="IPR000286">
    <property type="entry name" value="HDACs"/>
</dbReference>
<evidence type="ECO:0000259" key="4">
    <source>
        <dbReference type="Pfam" id="PF00850"/>
    </source>
</evidence>
<dbReference type="OMA" id="GWLRAFH"/>
<keyword evidence="6" id="KW-0378">Hydrolase</keyword>
<dbReference type="InterPro" id="IPR023696">
    <property type="entry name" value="Ureohydrolase_dom_sf"/>
</dbReference>
<reference evidence="7 8" key="1">
    <citation type="submission" date="2015-12" db="EMBL/GenBank/DDBJ databases">
        <title>A stable core within a dynamic pangenome in Sulfolobus acidocaldarius.</title>
        <authorList>
            <person name="Anderson R."/>
            <person name="Kouris A."/>
            <person name="Seward C."/>
            <person name="Campbell K."/>
            <person name="Whitaker R."/>
        </authorList>
    </citation>
    <scope>NUCLEOTIDE SEQUENCE [LARGE SCALE GENOMIC DNA]</scope>
    <source>
        <strain evidence="5 8">GG12-C01-09</strain>
        <strain evidence="6 7">NG05B_CO5_07</strain>
    </source>
</reference>
<dbReference type="AlphaFoldDB" id="A0A0U2W4Z9"/>
<dbReference type="RefSeq" id="WP_011277133.1">
    <property type="nucleotide sequence ID" value="NZ_BHWZ01000001.1"/>
</dbReference>
<accession>A0A0U2W4Z9</accession>
<dbReference type="SUPFAM" id="SSF52768">
    <property type="entry name" value="Arginase/deacetylase"/>
    <property type="match status" value="1"/>
</dbReference>
<dbReference type="Pfam" id="PF00850">
    <property type="entry name" value="Hist_deacetyl"/>
    <property type="match status" value="1"/>
</dbReference>
<dbReference type="GO" id="GO:0016787">
    <property type="term" value="F:hydrolase activity"/>
    <property type="evidence" value="ECO:0007669"/>
    <property type="project" value="UniProtKB-KW"/>
</dbReference>
<dbReference type="InterPro" id="IPR023801">
    <property type="entry name" value="His_deacetylse_dom"/>
</dbReference>
<dbReference type="Proteomes" id="UP000060043">
    <property type="component" value="Chromosome"/>
</dbReference>
<name>A0A0U2W4Z9_9CREN</name>
<dbReference type="GO" id="GO:0040029">
    <property type="term" value="P:epigenetic regulation of gene expression"/>
    <property type="evidence" value="ECO:0007669"/>
    <property type="project" value="TreeGrafter"/>
</dbReference>
<dbReference type="UniPathway" id="UPA00040"/>
<evidence type="ECO:0000313" key="8">
    <source>
        <dbReference type="Proteomes" id="UP000065473"/>
    </source>
</evidence>
<protein>
    <recommendedName>
        <fullName evidence="2">Acetoin utilization protein AcuC</fullName>
    </recommendedName>
</protein>
<evidence type="ECO:0000256" key="3">
    <source>
        <dbReference type="ARBA" id="ARBA00022627"/>
    </source>
</evidence>
<dbReference type="InterPro" id="IPR003085">
    <property type="entry name" value="AcuC"/>
</dbReference>
<evidence type="ECO:0000313" key="5">
    <source>
        <dbReference type="EMBL" id="ALU29404.1"/>
    </source>
</evidence>
<organism evidence="6 7">
    <name type="scientific">Sulfolobus acidocaldarius</name>
    <dbReference type="NCBI Taxonomy" id="2285"/>
    <lineage>
        <taxon>Archaea</taxon>
        <taxon>Thermoproteota</taxon>
        <taxon>Thermoprotei</taxon>
        <taxon>Sulfolobales</taxon>
        <taxon>Sulfolobaceae</taxon>
        <taxon>Sulfolobus</taxon>
    </lineage>
</organism>
<dbReference type="GO" id="GO:0045150">
    <property type="term" value="P:acetoin catabolic process"/>
    <property type="evidence" value="ECO:0007669"/>
    <property type="project" value="UniProtKB-UniPathway"/>
</dbReference>
<dbReference type="Gene3D" id="3.40.800.20">
    <property type="entry name" value="Histone deacetylase domain"/>
    <property type="match status" value="1"/>
</dbReference>
<dbReference type="PaxDb" id="1435377-SUSAZ_01075"/>
<dbReference type="PRINTS" id="PR01270">
    <property type="entry name" value="HDASUPER"/>
</dbReference>